<evidence type="ECO:0000256" key="9">
    <source>
        <dbReference type="ARBA" id="ARBA00023157"/>
    </source>
</evidence>
<dbReference type="InterPro" id="IPR051495">
    <property type="entry name" value="Epithelial_Barrier/Signaling"/>
</dbReference>
<keyword evidence="5" id="KW-0677">Repeat</keyword>
<dbReference type="InterPro" id="IPR024731">
    <property type="entry name" value="NELL2-like_EGF"/>
</dbReference>
<feature type="domain" description="EGF-like" evidence="15">
    <location>
        <begin position="413"/>
        <end position="451"/>
    </location>
</feature>
<evidence type="ECO:0000256" key="13">
    <source>
        <dbReference type="SAM" id="Phobius"/>
    </source>
</evidence>
<evidence type="ECO:0000313" key="17">
    <source>
        <dbReference type="EMBL" id="CAD6194117.1"/>
    </source>
</evidence>
<dbReference type="PROSITE" id="PS01187">
    <property type="entry name" value="EGF_CA"/>
    <property type="match status" value="1"/>
</dbReference>
<dbReference type="GO" id="GO:0071944">
    <property type="term" value="C:cell periphery"/>
    <property type="evidence" value="ECO:0007669"/>
    <property type="project" value="UniProtKB-ARBA"/>
</dbReference>
<dbReference type="PROSITE" id="PS00010">
    <property type="entry name" value="ASX_HYDROXYL"/>
    <property type="match status" value="1"/>
</dbReference>
<evidence type="ECO:0000256" key="2">
    <source>
        <dbReference type="ARBA" id="ARBA00022536"/>
    </source>
</evidence>
<gene>
    <name evidence="17" type="ORF">CAUJ_LOCUS10036</name>
</gene>
<accession>A0A8S1HG25</accession>
<dbReference type="GO" id="GO:0005509">
    <property type="term" value="F:calcium ion binding"/>
    <property type="evidence" value="ECO:0007669"/>
    <property type="project" value="InterPro"/>
</dbReference>
<evidence type="ECO:0000256" key="1">
    <source>
        <dbReference type="ARBA" id="ARBA00004479"/>
    </source>
</evidence>
<comment type="caution">
    <text evidence="11">Lacks conserved residue(s) required for the propagation of feature annotation.</text>
</comment>
<evidence type="ECO:0000313" key="18">
    <source>
        <dbReference type="Proteomes" id="UP000835052"/>
    </source>
</evidence>
<dbReference type="InterPro" id="IPR001881">
    <property type="entry name" value="EGF-like_Ca-bd_dom"/>
</dbReference>
<keyword evidence="18" id="KW-1185">Reference proteome</keyword>
<dbReference type="InterPro" id="IPR003886">
    <property type="entry name" value="NIDO_dom"/>
</dbReference>
<dbReference type="PANTHER" id="PTHR13802:SF64">
    <property type="entry name" value="DENDRITE EXTENSION DEFECTIVE PROTEIN 1"/>
    <property type="match status" value="1"/>
</dbReference>
<feature type="compositionally biased region" description="Polar residues" evidence="12">
    <location>
        <begin position="262"/>
        <end position="276"/>
    </location>
</feature>
<keyword evidence="8 13" id="KW-0472">Membrane</keyword>
<proteinExistence type="predicted"/>
<dbReference type="GO" id="GO:0016020">
    <property type="term" value="C:membrane"/>
    <property type="evidence" value="ECO:0007669"/>
    <property type="project" value="UniProtKB-SubCell"/>
</dbReference>
<feature type="region of interest" description="Disordered" evidence="12">
    <location>
        <begin position="249"/>
        <end position="282"/>
    </location>
</feature>
<dbReference type="SMART" id="SM00179">
    <property type="entry name" value="EGF_CA"/>
    <property type="match status" value="1"/>
</dbReference>
<feature type="signal peptide" evidence="14">
    <location>
        <begin position="1"/>
        <end position="28"/>
    </location>
</feature>
<evidence type="ECO:0000256" key="8">
    <source>
        <dbReference type="ARBA" id="ARBA00023136"/>
    </source>
</evidence>
<dbReference type="PANTHER" id="PTHR13802">
    <property type="entry name" value="MUCIN 4-RELATED"/>
    <property type="match status" value="1"/>
</dbReference>
<dbReference type="Gene3D" id="2.10.25.10">
    <property type="entry name" value="Laminin"/>
    <property type="match status" value="1"/>
</dbReference>
<reference evidence="17" key="1">
    <citation type="submission" date="2020-10" db="EMBL/GenBank/DDBJ databases">
        <authorList>
            <person name="Kikuchi T."/>
        </authorList>
    </citation>
    <scope>NUCLEOTIDE SEQUENCE</scope>
    <source>
        <strain evidence="17">NKZ352</strain>
    </source>
</reference>
<feature type="domain" description="NIDO" evidence="16">
    <location>
        <begin position="150"/>
        <end position="306"/>
    </location>
</feature>
<dbReference type="SUPFAM" id="SSF57184">
    <property type="entry name" value="Growth factor receptor domain"/>
    <property type="match status" value="1"/>
</dbReference>
<keyword evidence="7 13" id="KW-1133">Transmembrane helix</keyword>
<dbReference type="PROSITE" id="PS51220">
    <property type="entry name" value="NIDO"/>
    <property type="match status" value="2"/>
</dbReference>
<feature type="region of interest" description="Disordered" evidence="12">
    <location>
        <begin position="732"/>
        <end position="766"/>
    </location>
</feature>
<dbReference type="GO" id="GO:0007160">
    <property type="term" value="P:cell-matrix adhesion"/>
    <property type="evidence" value="ECO:0007669"/>
    <property type="project" value="InterPro"/>
</dbReference>
<dbReference type="GO" id="GO:0048731">
    <property type="term" value="P:system development"/>
    <property type="evidence" value="ECO:0007669"/>
    <property type="project" value="UniProtKB-ARBA"/>
</dbReference>
<dbReference type="InterPro" id="IPR009030">
    <property type="entry name" value="Growth_fac_rcpt_cys_sf"/>
</dbReference>
<feature type="compositionally biased region" description="Low complexity" evidence="12">
    <location>
        <begin position="924"/>
        <end position="944"/>
    </location>
</feature>
<evidence type="ECO:0000256" key="7">
    <source>
        <dbReference type="ARBA" id="ARBA00022989"/>
    </source>
</evidence>
<dbReference type="InterPro" id="IPR000742">
    <property type="entry name" value="EGF"/>
</dbReference>
<feature type="compositionally biased region" description="Acidic residues" evidence="12">
    <location>
        <begin position="874"/>
        <end position="886"/>
    </location>
</feature>
<dbReference type="CDD" id="cd00054">
    <property type="entry name" value="EGF_CA"/>
    <property type="match status" value="1"/>
</dbReference>
<evidence type="ECO:0000256" key="10">
    <source>
        <dbReference type="ARBA" id="ARBA00023180"/>
    </source>
</evidence>
<keyword evidence="9" id="KW-1015">Disulfide bond</keyword>
<feature type="region of interest" description="Disordered" evidence="12">
    <location>
        <begin position="1079"/>
        <end position="1111"/>
    </location>
</feature>
<dbReference type="PROSITE" id="PS50026">
    <property type="entry name" value="EGF_3"/>
    <property type="match status" value="1"/>
</dbReference>
<dbReference type="Proteomes" id="UP000835052">
    <property type="component" value="Unassembled WGS sequence"/>
</dbReference>
<dbReference type="EMBL" id="CAJGYM010000041">
    <property type="protein sequence ID" value="CAD6194117.1"/>
    <property type="molecule type" value="Genomic_DNA"/>
</dbReference>
<protein>
    <recommendedName>
        <fullName evidence="19">EGF-like domain-containing protein</fullName>
    </recommendedName>
</protein>
<dbReference type="Gene3D" id="2.170.300.10">
    <property type="entry name" value="Tie2 ligand-binding domain superfamily"/>
    <property type="match status" value="1"/>
</dbReference>
<dbReference type="AlphaFoldDB" id="A0A8S1HG25"/>
<evidence type="ECO:0000259" key="15">
    <source>
        <dbReference type="PROSITE" id="PS50026"/>
    </source>
</evidence>
<dbReference type="Pfam" id="PF06119">
    <property type="entry name" value="NIDO"/>
    <property type="match status" value="2"/>
</dbReference>
<feature type="region of interest" description="Disordered" evidence="12">
    <location>
        <begin position="867"/>
        <end position="886"/>
    </location>
</feature>
<evidence type="ECO:0000256" key="14">
    <source>
        <dbReference type="SAM" id="SignalP"/>
    </source>
</evidence>
<keyword evidence="6" id="KW-0106">Calcium</keyword>
<comment type="subcellular location">
    <subcellularLocation>
        <location evidence="1">Membrane</location>
        <topology evidence="1">Single-pass type I membrane protein</topology>
    </subcellularLocation>
</comment>
<evidence type="ECO:0000256" key="12">
    <source>
        <dbReference type="SAM" id="MobiDB-lite"/>
    </source>
</evidence>
<keyword evidence="4 14" id="KW-0732">Signal</keyword>
<feature type="compositionally biased region" description="Polar residues" evidence="12">
    <location>
        <begin position="1084"/>
        <end position="1104"/>
    </location>
</feature>
<evidence type="ECO:0000256" key="4">
    <source>
        <dbReference type="ARBA" id="ARBA00022729"/>
    </source>
</evidence>
<feature type="chain" id="PRO_5035745465" description="EGF-like domain-containing protein" evidence="14">
    <location>
        <begin position="29"/>
        <end position="1111"/>
    </location>
</feature>
<comment type="caution">
    <text evidence="17">The sequence shown here is derived from an EMBL/GenBank/DDBJ whole genome shotgun (WGS) entry which is preliminary data.</text>
</comment>
<evidence type="ECO:0000256" key="6">
    <source>
        <dbReference type="ARBA" id="ARBA00022837"/>
    </source>
</evidence>
<dbReference type="SMART" id="SM00181">
    <property type="entry name" value="EGF"/>
    <property type="match status" value="1"/>
</dbReference>
<dbReference type="GO" id="GO:0048513">
    <property type="term" value="P:animal organ development"/>
    <property type="evidence" value="ECO:0007669"/>
    <property type="project" value="UniProtKB-ARBA"/>
</dbReference>
<dbReference type="SMART" id="SM00539">
    <property type="entry name" value="NIDO"/>
    <property type="match status" value="2"/>
</dbReference>
<sequence>MRTRWVTLGRVPQLSALLLLASWTTSSAMRMDPERIAARMRIDEKWDDLEAFRAAKSRNTRQIQPKEINISVTAPLFSSRLFEYGPKAQDSELPQALDVGKKIDLTHPITFYGAEYKTIYILSNGAIGIDANARSYRSGVLPSATRIIAPFWNRNDLRNGGHVYYREVTRGRVIERGQSEIRYQYDKDVKVVSALIVTWDKMQPLNTAALPEENTNTFQAAIFITNNGTFANFIYSNIGWTQGAEANPEKGKLEGLGKASGSLGSTPATRRATSSCRPPELRTSCTWKSTETRESPGEWMFELSEERVISCKGGIKGDTCDQECSAGEWGPDCAHCCHCAEGRCDTLTGSCSKGCATCWAGQACQTRQDKCATKVQCAPNALSFNDFDRCGEPIQKCQCIAGFEGDGYKKCVDIDECSKNSTICHEHATCTNTPGRYFCQCKDGFSGDGSSECISSMLFPYDTHKQLPRKKNSKIDWQLKNPVKIFGETMDKLTITSSGIIATNDVKKDGAKLGDMQVVGIAPFFAPIDLSRGGAIAVQEVEDEEVLRRLRRTIGDHYNDQSFDPKSVLIVTYSNVSDGETPKGNTFQTAIVSGLNAKQEKLTFLEILYKDMPWGNTAEAGILSKDAASSIIFPASGTPAITQLSKLSNVKQPGTWLYRIDKPNLTPCALPTQVPPFCDKVAAAGAREIKPKLPSKLTEEKKEDLTLPSAGVFRIDQPTGTIRPSLSRFAPEGNVMSVTSPPIQAQRATTKATRPRPRFGSTPHRPIVSLANEDFEVGPDAFEATFPPFMTVVPQLMSEKKAPRPDFSIKAPSLVAEKATEPPTTTTTTTARTTTVAAQKEKEETISFAGTFNADAEDETTPKMEIKAPQKTEETEETEEETDENAEDLFGVEEVREVTEKELTSASPTEANSQIFVFSTTSSKAMTTTTTTPRPRPVASSAAPPRRPPLNIVTAPTNKTPPVAEEQSDRKLAIILPVAIIAVWMLILIFIALFVVCKKRFATTSYAYYHHRDTSSQLRAMYGPAYGVRPTSYEIKRKDSTYEDHLDRAARLSGQPQLQAQQAGKISLYGSYWNLHQHSPPGRPSSQDRLSPHYSNHGYTNPTRYNYAGHY</sequence>
<name>A0A8S1HG25_9PELO</name>
<evidence type="ECO:0000256" key="11">
    <source>
        <dbReference type="PROSITE-ProRule" id="PRU00076"/>
    </source>
</evidence>
<feature type="region of interest" description="Disordered" evidence="12">
    <location>
        <begin position="924"/>
        <end position="964"/>
    </location>
</feature>
<evidence type="ECO:0000256" key="3">
    <source>
        <dbReference type="ARBA" id="ARBA00022692"/>
    </source>
</evidence>
<keyword evidence="10" id="KW-0325">Glycoprotein</keyword>
<feature type="transmembrane region" description="Helical" evidence="13">
    <location>
        <begin position="972"/>
        <end position="996"/>
    </location>
</feature>
<dbReference type="FunFam" id="2.10.25.10:FF:000202">
    <property type="entry name" value="Multiple epidermal growth factor-like domains 8"/>
    <property type="match status" value="1"/>
</dbReference>
<organism evidence="17 18">
    <name type="scientific">Caenorhabditis auriculariae</name>
    <dbReference type="NCBI Taxonomy" id="2777116"/>
    <lineage>
        <taxon>Eukaryota</taxon>
        <taxon>Metazoa</taxon>
        <taxon>Ecdysozoa</taxon>
        <taxon>Nematoda</taxon>
        <taxon>Chromadorea</taxon>
        <taxon>Rhabditida</taxon>
        <taxon>Rhabditina</taxon>
        <taxon>Rhabditomorpha</taxon>
        <taxon>Rhabditoidea</taxon>
        <taxon>Rhabditidae</taxon>
        <taxon>Peloderinae</taxon>
        <taxon>Caenorhabditis</taxon>
    </lineage>
</organism>
<keyword evidence="2 11" id="KW-0245">EGF-like domain</keyword>
<evidence type="ECO:0000256" key="5">
    <source>
        <dbReference type="ARBA" id="ARBA00022737"/>
    </source>
</evidence>
<dbReference type="InterPro" id="IPR000152">
    <property type="entry name" value="EGF-type_Asp/Asn_hydroxyl_site"/>
</dbReference>
<dbReference type="Pfam" id="PF12947">
    <property type="entry name" value="EGF_3"/>
    <property type="match status" value="1"/>
</dbReference>
<dbReference type="OrthoDB" id="6236007at2759"/>
<keyword evidence="3 13" id="KW-0812">Transmembrane</keyword>
<evidence type="ECO:0000259" key="16">
    <source>
        <dbReference type="PROSITE" id="PS51220"/>
    </source>
</evidence>
<dbReference type="SUPFAM" id="SSF57196">
    <property type="entry name" value="EGF/Laminin"/>
    <property type="match status" value="1"/>
</dbReference>
<feature type="domain" description="NIDO" evidence="16">
    <location>
        <begin position="523"/>
        <end position="663"/>
    </location>
</feature>
<evidence type="ECO:0008006" key="19">
    <source>
        <dbReference type="Google" id="ProtNLM"/>
    </source>
</evidence>
<dbReference type="InterPro" id="IPR018097">
    <property type="entry name" value="EGF_Ca-bd_CS"/>
</dbReference>